<dbReference type="EMBL" id="ML994649">
    <property type="protein sequence ID" value="KAF2182206.1"/>
    <property type="molecule type" value="Genomic_DNA"/>
</dbReference>
<evidence type="ECO:0000313" key="2">
    <source>
        <dbReference type="EMBL" id="KAF2182206.1"/>
    </source>
</evidence>
<evidence type="ECO:0000313" key="3">
    <source>
        <dbReference type="Proteomes" id="UP000800200"/>
    </source>
</evidence>
<proteinExistence type="predicted"/>
<keyword evidence="1" id="KW-0472">Membrane</keyword>
<keyword evidence="1" id="KW-0812">Transmembrane</keyword>
<reference evidence="2" key="1">
    <citation type="journal article" date="2020" name="Stud. Mycol.">
        <title>101 Dothideomycetes genomes: a test case for predicting lifestyles and emergence of pathogens.</title>
        <authorList>
            <person name="Haridas S."/>
            <person name="Albert R."/>
            <person name="Binder M."/>
            <person name="Bloem J."/>
            <person name="Labutti K."/>
            <person name="Salamov A."/>
            <person name="Andreopoulos B."/>
            <person name="Baker S."/>
            <person name="Barry K."/>
            <person name="Bills G."/>
            <person name="Bluhm B."/>
            <person name="Cannon C."/>
            <person name="Castanera R."/>
            <person name="Culley D."/>
            <person name="Daum C."/>
            <person name="Ezra D."/>
            <person name="Gonzalez J."/>
            <person name="Henrissat B."/>
            <person name="Kuo A."/>
            <person name="Liang C."/>
            <person name="Lipzen A."/>
            <person name="Lutzoni F."/>
            <person name="Magnuson J."/>
            <person name="Mondo S."/>
            <person name="Nolan M."/>
            <person name="Ohm R."/>
            <person name="Pangilinan J."/>
            <person name="Park H.-J."/>
            <person name="Ramirez L."/>
            <person name="Alfaro M."/>
            <person name="Sun H."/>
            <person name="Tritt A."/>
            <person name="Yoshinaga Y."/>
            <person name="Zwiers L.-H."/>
            <person name="Turgeon B."/>
            <person name="Goodwin S."/>
            <person name="Spatafora J."/>
            <person name="Crous P."/>
            <person name="Grigoriev I."/>
        </authorList>
    </citation>
    <scope>NUCLEOTIDE SEQUENCE</scope>
    <source>
        <strain evidence="2">CBS 207.26</strain>
    </source>
</reference>
<keyword evidence="3" id="KW-1185">Reference proteome</keyword>
<keyword evidence="1" id="KW-1133">Transmembrane helix</keyword>
<name>A0A6A6DWZ8_9PEZI</name>
<organism evidence="2 3">
    <name type="scientific">Zopfia rhizophila CBS 207.26</name>
    <dbReference type="NCBI Taxonomy" id="1314779"/>
    <lineage>
        <taxon>Eukaryota</taxon>
        <taxon>Fungi</taxon>
        <taxon>Dikarya</taxon>
        <taxon>Ascomycota</taxon>
        <taxon>Pezizomycotina</taxon>
        <taxon>Dothideomycetes</taxon>
        <taxon>Dothideomycetes incertae sedis</taxon>
        <taxon>Zopfiaceae</taxon>
        <taxon>Zopfia</taxon>
    </lineage>
</organism>
<protein>
    <submittedName>
        <fullName evidence="2">Uncharacterized protein</fullName>
    </submittedName>
</protein>
<dbReference type="AlphaFoldDB" id="A0A6A6DWZ8"/>
<gene>
    <name evidence="2" type="ORF">K469DRAFT_712815</name>
</gene>
<accession>A0A6A6DWZ8</accession>
<evidence type="ECO:0000256" key="1">
    <source>
        <dbReference type="SAM" id="Phobius"/>
    </source>
</evidence>
<sequence length="51" mass="5740">MIPAVTPRESHGIVLSVPLALGITLRIFKLWRLFQFQTTSNSASGKMKSFY</sequence>
<dbReference type="Proteomes" id="UP000800200">
    <property type="component" value="Unassembled WGS sequence"/>
</dbReference>
<feature type="transmembrane region" description="Helical" evidence="1">
    <location>
        <begin position="12"/>
        <end position="28"/>
    </location>
</feature>